<dbReference type="eggNOG" id="COG0521">
    <property type="taxonomic scope" value="Bacteria"/>
</dbReference>
<dbReference type="GO" id="GO:0006777">
    <property type="term" value="P:Mo-molybdopterin cofactor biosynthetic process"/>
    <property type="evidence" value="ECO:0007669"/>
    <property type="project" value="UniProtKB-KW"/>
</dbReference>
<dbReference type="NCBIfam" id="TIGR00177">
    <property type="entry name" value="molyb_syn"/>
    <property type="match status" value="1"/>
</dbReference>
<accession>A0LR84</accession>
<dbReference type="InterPro" id="IPR008284">
    <property type="entry name" value="MoCF_biosynth_CS"/>
</dbReference>
<comment type="pathway">
    <text evidence="1">Cofactor biosynthesis; molybdopterin biosynthesis.</text>
</comment>
<dbReference type="Proteomes" id="UP000008221">
    <property type="component" value="Chromosome"/>
</dbReference>
<keyword evidence="5" id="KW-1185">Reference proteome</keyword>
<protein>
    <submittedName>
        <fullName evidence="4">Molybdopterin adenylyltransferase</fullName>
    </submittedName>
</protein>
<organism evidence="4 5">
    <name type="scientific">Acidothermus cellulolyticus (strain ATCC 43068 / DSM 8971 / 11B)</name>
    <dbReference type="NCBI Taxonomy" id="351607"/>
    <lineage>
        <taxon>Bacteria</taxon>
        <taxon>Bacillati</taxon>
        <taxon>Actinomycetota</taxon>
        <taxon>Actinomycetes</taxon>
        <taxon>Acidothermales</taxon>
        <taxon>Acidothermaceae</taxon>
        <taxon>Acidothermus</taxon>
    </lineage>
</organism>
<dbReference type="SUPFAM" id="SSF53218">
    <property type="entry name" value="Molybdenum cofactor biosynthesis proteins"/>
    <property type="match status" value="1"/>
</dbReference>
<evidence type="ECO:0000256" key="1">
    <source>
        <dbReference type="ARBA" id="ARBA00005046"/>
    </source>
</evidence>
<dbReference type="AlphaFoldDB" id="A0LR84"/>
<dbReference type="GO" id="GO:0016779">
    <property type="term" value="F:nucleotidyltransferase activity"/>
    <property type="evidence" value="ECO:0007669"/>
    <property type="project" value="UniProtKB-KW"/>
</dbReference>
<dbReference type="KEGG" id="ace:Acel_0169"/>
<dbReference type="InterPro" id="IPR036425">
    <property type="entry name" value="MoaB/Mog-like_dom_sf"/>
</dbReference>
<feature type="domain" description="MoaB/Mog" evidence="3">
    <location>
        <begin position="5"/>
        <end position="148"/>
    </location>
</feature>
<keyword evidence="4" id="KW-0548">Nucleotidyltransferase</keyword>
<dbReference type="Gene3D" id="3.40.980.10">
    <property type="entry name" value="MoaB/Mog-like domain"/>
    <property type="match status" value="1"/>
</dbReference>
<dbReference type="FunCoup" id="A0LR84">
    <property type="interactions" value="60"/>
</dbReference>
<dbReference type="HOGENOM" id="CLU_077358_4_1_11"/>
<dbReference type="PROSITE" id="PS01078">
    <property type="entry name" value="MOCF_BIOSYNTHESIS_1"/>
    <property type="match status" value="1"/>
</dbReference>
<dbReference type="OrthoDB" id="9794429at2"/>
<evidence type="ECO:0000313" key="5">
    <source>
        <dbReference type="Proteomes" id="UP000008221"/>
    </source>
</evidence>
<keyword evidence="4" id="KW-0808">Transferase</keyword>
<evidence type="ECO:0000259" key="3">
    <source>
        <dbReference type="SMART" id="SM00852"/>
    </source>
</evidence>
<dbReference type="CDD" id="cd00886">
    <property type="entry name" value="MogA_MoaB"/>
    <property type="match status" value="1"/>
</dbReference>
<name>A0LR84_ACIC1</name>
<dbReference type="InterPro" id="IPR051920">
    <property type="entry name" value="MPT_Adenylyltrnsfr/MoaC-Rel"/>
</dbReference>
<dbReference type="STRING" id="351607.Acel_0169"/>
<keyword evidence="2" id="KW-0501">Molybdenum cofactor biosynthesis</keyword>
<dbReference type="InterPro" id="IPR001453">
    <property type="entry name" value="MoaB/Mog_dom"/>
</dbReference>
<dbReference type="SMART" id="SM00852">
    <property type="entry name" value="MoCF_biosynth"/>
    <property type="match status" value="1"/>
</dbReference>
<dbReference type="EMBL" id="CP000481">
    <property type="protein sequence ID" value="ABK51944.1"/>
    <property type="molecule type" value="Genomic_DNA"/>
</dbReference>
<proteinExistence type="predicted"/>
<dbReference type="RefSeq" id="WP_011719008.1">
    <property type="nucleotide sequence ID" value="NC_008578.1"/>
</dbReference>
<evidence type="ECO:0000313" key="4">
    <source>
        <dbReference type="EMBL" id="ABK51944.1"/>
    </source>
</evidence>
<dbReference type="UniPathway" id="UPA00344"/>
<dbReference type="PANTHER" id="PTHR43764">
    <property type="entry name" value="MOLYBDENUM COFACTOR BIOSYNTHESIS"/>
    <property type="match status" value="1"/>
</dbReference>
<gene>
    <name evidence="4" type="ordered locus">Acel_0169</name>
</gene>
<reference evidence="4 5" key="1">
    <citation type="journal article" date="2009" name="Genome Res.">
        <title>Complete genome of the cellulolytic thermophile Acidothermus cellulolyticus 11B provides insights into its ecophysiological and evolutionary adaptations.</title>
        <authorList>
            <person name="Barabote R.D."/>
            <person name="Xie G."/>
            <person name="Leu D.H."/>
            <person name="Normand P."/>
            <person name="Necsulea A."/>
            <person name="Daubin V."/>
            <person name="Medigue C."/>
            <person name="Adney W.S."/>
            <person name="Xu X.C."/>
            <person name="Lapidus A."/>
            <person name="Parales R.E."/>
            <person name="Detter C."/>
            <person name="Pujic P."/>
            <person name="Bruce D."/>
            <person name="Lavire C."/>
            <person name="Challacombe J.F."/>
            <person name="Brettin T.S."/>
            <person name="Berry A.M."/>
        </authorList>
    </citation>
    <scope>NUCLEOTIDE SEQUENCE [LARGE SCALE GENOMIC DNA]</scope>
    <source>
        <strain evidence="5">ATCC 43068 / DSM 8971 / 11B</strain>
    </source>
</reference>
<dbReference type="PANTHER" id="PTHR43764:SF1">
    <property type="entry name" value="MOLYBDOPTERIN MOLYBDOTRANSFERASE"/>
    <property type="match status" value="1"/>
</dbReference>
<sequence length="170" mass="17426">MPRALVITVSTRAAAGVYPDRSGPVLVELLRDAGWQVDGPDIVPDGEPVGSRLRAAVAAGYDVVLTTGGTGISPTDRTPQLTAGVLDYEIPGIAEALRLAGWQSGVPTALLSRGVAGVAGRTLIINLAGSPGAVRDGMRVIGPLLDHAVSQLHGEDHVSAEPEPDAEEGR</sequence>
<dbReference type="Pfam" id="PF00994">
    <property type="entry name" value="MoCF_biosynth"/>
    <property type="match status" value="1"/>
</dbReference>
<evidence type="ECO:0000256" key="2">
    <source>
        <dbReference type="ARBA" id="ARBA00023150"/>
    </source>
</evidence>
<dbReference type="InParanoid" id="A0LR84"/>